<evidence type="ECO:0000256" key="1">
    <source>
        <dbReference type="ARBA" id="ARBA00005656"/>
    </source>
</evidence>
<keyword evidence="2 5" id="KW-0808">Transferase</keyword>
<protein>
    <submittedName>
        <fullName evidence="5">Phosphate butyryltransferase</fullName>
    </submittedName>
</protein>
<evidence type="ECO:0000313" key="5">
    <source>
        <dbReference type="EMBL" id="ASS37025.1"/>
    </source>
</evidence>
<evidence type="ECO:0000256" key="3">
    <source>
        <dbReference type="ARBA" id="ARBA00023315"/>
    </source>
</evidence>
<keyword evidence="6" id="KW-1185">Reference proteome</keyword>
<accession>A0A223APZ5</accession>
<evidence type="ECO:0000313" key="6">
    <source>
        <dbReference type="Proteomes" id="UP000214689"/>
    </source>
</evidence>
<reference evidence="6" key="1">
    <citation type="submission" date="2016-05" db="EMBL/GenBank/DDBJ databases">
        <authorList>
            <person name="Holder M.E."/>
            <person name="Ajami N.J."/>
            <person name="Petrosino J.F."/>
        </authorList>
    </citation>
    <scope>NUCLEOTIDE SEQUENCE [LARGE SCALE GENOMIC DNA]</scope>
    <source>
        <strain evidence="6">ATCC 700696</strain>
    </source>
</reference>
<dbReference type="InterPro" id="IPR012147">
    <property type="entry name" value="P_Ac_Bu_trans"/>
</dbReference>
<feature type="domain" description="Phosphate acetyl/butaryl transferase" evidence="4">
    <location>
        <begin position="17"/>
        <end position="79"/>
    </location>
</feature>
<dbReference type="PIRSF" id="PIRSF000428">
    <property type="entry name" value="P_Ac_trans"/>
    <property type="match status" value="1"/>
</dbReference>
<dbReference type="EMBL" id="CP016199">
    <property type="protein sequence ID" value="ASS37025.1"/>
    <property type="molecule type" value="Genomic_DNA"/>
</dbReference>
<dbReference type="InterPro" id="IPR002505">
    <property type="entry name" value="PTA_PTB"/>
</dbReference>
<proteinExistence type="inferred from homology"/>
<dbReference type="AlphaFoldDB" id="A0A223APZ5"/>
<dbReference type="OrthoDB" id="9774179at2"/>
<organism evidence="5 6">
    <name type="scientific">Mogibacterium pumilum</name>
    <dbReference type="NCBI Taxonomy" id="86332"/>
    <lineage>
        <taxon>Bacteria</taxon>
        <taxon>Bacillati</taxon>
        <taxon>Bacillota</taxon>
        <taxon>Clostridia</taxon>
        <taxon>Peptostreptococcales</taxon>
        <taxon>Anaerovoracaceae</taxon>
        <taxon>Mogibacterium</taxon>
    </lineage>
</organism>
<evidence type="ECO:0000256" key="2">
    <source>
        <dbReference type="ARBA" id="ARBA00022679"/>
    </source>
</evidence>
<dbReference type="Pfam" id="PF01515">
    <property type="entry name" value="PTA_PTB"/>
    <property type="match status" value="2"/>
</dbReference>
<dbReference type="Gene3D" id="3.40.718.10">
    <property type="entry name" value="Isopropylmalate Dehydrogenase"/>
    <property type="match status" value="1"/>
</dbReference>
<sequence>MLKNFAEMAEMVRSNPVKKRIVLACAHDEHSLEAVNGAVKEGIVEAVLVGKEEEIKALIKGNGFALEDAAIYNETDDVEAAKTAVRLINEGKGDFLMKGKMQTSDLLKQVVNKETGLNMGKVMSHVGLFEVPNYHKLVALTDGGMLLHPTLEQKVQIVENAVDSLRNMGYVTPKVAALCAAEKLNEKAPESVDAAALKEMNENGELKDCVVEGPISYDIALSKEIADFKGFESPVAGDADVLLVPNMAAGNFIGKSWVIQGGGRMTGLVVGAKAPIVLTSRGSGADEKFYSIVFAAAVSK</sequence>
<dbReference type="InterPro" id="IPR050500">
    <property type="entry name" value="Phos_Acetyltrans/Butyryltrans"/>
</dbReference>
<dbReference type="Proteomes" id="UP000214689">
    <property type="component" value="Chromosome"/>
</dbReference>
<keyword evidence="3" id="KW-0012">Acyltransferase</keyword>
<dbReference type="SUPFAM" id="SSF53659">
    <property type="entry name" value="Isocitrate/Isopropylmalate dehydrogenase-like"/>
    <property type="match status" value="1"/>
</dbReference>
<comment type="similarity">
    <text evidence="1">Belongs to the phosphate acetyltransferase and butyryltransferase family.</text>
</comment>
<gene>
    <name evidence="5" type="ORF">AXF17_00015</name>
</gene>
<evidence type="ECO:0000259" key="4">
    <source>
        <dbReference type="Pfam" id="PF01515"/>
    </source>
</evidence>
<feature type="domain" description="Phosphate acetyl/butaryl transferase" evidence="4">
    <location>
        <begin position="80"/>
        <end position="296"/>
    </location>
</feature>
<dbReference type="PANTHER" id="PTHR43356">
    <property type="entry name" value="PHOSPHATE ACETYLTRANSFERASE"/>
    <property type="match status" value="1"/>
</dbReference>
<name>A0A223APZ5_9FIRM</name>
<dbReference type="RefSeq" id="WP_094233240.1">
    <property type="nucleotide sequence ID" value="NZ_CP016199.1"/>
</dbReference>
<dbReference type="PANTHER" id="PTHR43356:SF2">
    <property type="entry name" value="PHOSPHATE ACETYLTRANSFERASE"/>
    <property type="match status" value="1"/>
</dbReference>
<dbReference type="GO" id="GO:0016746">
    <property type="term" value="F:acyltransferase activity"/>
    <property type="evidence" value="ECO:0007669"/>
    <property type="project" value="UniProtKB-KW"/>
</dbReference>